<dbReference type="InterPro" id="IPR038690">
    <property type="entry name" value="NusG_2_sf"/>
</dbReference>
<accession>A0AAU7VPE6</accession>
<dbReference type="EMBL" id="CP158367">
    <property type="protein sequence ID" value="XBX75702.1"/>
    <property type="molecule type" value="Genomic_DNA"/>
</dbReference>
<dbReference type="AlphaFoldDB" id="A0AAU7VPE6"/>
<organism evidence="1">
    <name type="scientific">Proteinivorax tanatarense</name>
    <dbReference type="NCBI Taxonomy" id="1260629"/>
    <lineage>
        <taxon>Bacteria</taxon>
        <taxon>Bacillati</taxon>
        <taxon>Bacillota</taxon>
        <taxon>Clostridia</taxon>
        <taxon>Eubacteriales</taxon>
        <taxon>Proteinivoracaceae</taxon>
        <taxon>Proteinivorax</taxon>
    </lineage>
</organism>
<sequence length="116" mass="13208">MKKGDICLIILLAIITILVFTIYEFQEKSEVVSTAKVFVDGKEILVFDLNQEEKIQEHNFKFSDGKLATLKTQKGKVNQMRIEDCPQQICCKLTGWISSESEQIVCLPNKILVKLS</sequence>
<name>A0AAU7VPE6_9FIRM</name>
<evidence type="ECO:0000313" key="1">
    <source>
        <dbReference type="EMBL" id="XBX75702.1"/>
    </source>
</evidence>
<reference evidence="1" key="1">
    <citation type="journal article" date="2013" name="Extremophiles">
        <title>Proteinivorax tanatarense gen. nov., sp. nov., an anaerobic, haloalkaliphilic, proteolytic bacterium isolated from a decaying algal bloom, and proposal of Proteinivoraceae fam. nov.</title>
        <authorList>
            <person name="Kevbrin V."/>
            <person name="Boltyanskaya Y."/>
            <person name="Zhilina T."/>
            <person name="Kolganova T."/>
            <person name="Lavrentjeva E."/>
            <person name="Kuznetsov B."/>
        </authorList>
    </citation>
    <scope>NUCLEOTIDE SEQUENCE</scope>
    <source>
        <strain evidence="1">Z-910T</strain>
    </source>
</reference>
<protein>
    <submittedName>
        <fullName evidence="1">NusG domain II-containing protein</fullName>
    </submittedName>
</protein>
<dbReference type="Gene3D" id="2.60.320.10">
    <property type="entry name" value="N-utilization substance G protein NusG, insert domain"/>
    <property type="match status" value="1"/>
</dbReference>
<gene>
    <name evidence="1" type="ORF">PRVXT_000855</name>
</gene>
<dbReference type="Pfam" id="PF07009">
    <property type="entry name" value="NusG_II"/>
    <property type="match status" value="1"/>
</dbReference>
<proteinExistence type="predicted"/>
<reference evidence="1" key="2">
    <citation type="submission" date="2024-06" db="EMBL/GenBank/DDBJ databases">
        <authorList>
            <person name="Petrova K.O."/>
            <person name="Toshchakov S.V."/>
            <person name="Boltjanskaja Y.V."/>
            <person name="Kevbrin V."/>
        </authorList>
    </citation>
    <scope>NUCLEOTIDE SEQUENCE</scope>
    <source>
        <strain evidence="1">Z-910T</strain>
    </source>
</reference>
<dbReference type="RefSeq" id="WP_350344442.1">
    <property type="nucleotide sequence ID" value="NZ_CP158367.1"/>
</dbReference>